<proteinExistence type="predicted"/>
<name>A0A0F9CK75_9ZZZZ</name>
<comment type="caution">
    <text evidence="1">The sequence shown here is derived from an EMBL/GenBank/DDBJ whole genome shotgun (WGS) entry which is preliminary data.</text>
</comment>
<accession>A0A0F9CK75</accession>
<reference evidence="1" key="1">
    <citation type="journal article" date="2015" name="Nature">
        <title>Complex archaea that bridge the gap between prokaryotes and eukaryotes.</title>
        <authorList>
            <person name="Spang A."/>
            <person name="Saw J.H."/>
            <person name="Jorgensen S.L."/>
            <person name="Zaremba-Niedzwiedzka K."/>
            <person name="Martijn J."/>
            <person name="Lind A.E."/>
            <person name="van Eijk R."/>
            <person name="Schleper C."/>
            <person name="Guy L."/>
            <person name="Ettema T.J."/>
        </authorList>
    </citation>
    <scope>NUCLEOTIDE SEQUENCE</scope>
</reference>
<organism evidence="1">
    <name type="scientific">marine sediment metagenome</name>
    <dbReference type="NCBI Taxonomy" id="412755"/>
    <lineage>
        <taxon>unclassified sequences</taxon>
        <taxon>metagenomes</taxon>
        <taxon>ecological metagenomes</taxon>
    </lineage>
</organism>
<sequence length="58" mass="6557">MIEAGKDAIFTVMDESVFCRPYLRNGARCKIMEINPNTAIVQFDGQDDTDIVSLSFLR</sequence>
<protein>
    <submittedName>
        <fullName evidence="1">Uncharacterized protein</fullName>
    </submittedName>
</protein>
<dbReference type="EMBL" id="LAZR01035691">
    <property type="protein sequence ID" value="KKL26837.1"/>
    <property type="molecule type" value="Genomic_DNA"/>
</dbReference>
<gene>
    <name evidence="1" type="ORF">LCGC14_2391260</name>
</gene>
<evidence type="ECO:0000313" key="1">
    <source>
        <dbReference type="EMBL" id="KKL26837.1"/>
    </source>
</evidence>
<dbReference type="AlphaFoldDB" id="A0A0F9CK75"/>